<dbReference type="AlphaFoldDB" id="A0A5B0PN25"/>
<keyword evidence="3" id="KW-1185">Reference proteome</keyword>
<evidence type="ECO:0000313" key="2">
    <source>
        <dbReference type="EMBL" id="KAA1102080.1"/>
    </source>
</evidence>
<feature type="chain" id="PRO_5023087332" evidence="1">
    <location>
        <begin position="31"/>
        <end position="129"/>
    </location>
</feature>
<sequence>MRALSIIAHPALVVALVMGPFLLSAAPGQGQWEKTCDQCFLANPRVIRGQSGRTLFPTDEYDYKTCGELRTNSDCSHEFQVRIYHCKTCNTYAWIATNALCRQKHPNQFPPPCYFKRGENGEISIIKKS</sequence>
<comment type="caution">
    <text evidence="2">The sequence shown here is derived from an EMBL/GenBank/DDBJ whole genome shotgun (WGS) entry which is preliminary data.</text>
</comment>
<feature type="signal peptide" evidence="1">
    <location>
        <begin position="1"/>
        <end position="30"/>
    </location>
</feature>
<organism evidence="2 3">
    <name type="scientific">Puccinia graminis f. sp. tritici</name>
    <dbReference type="NCBI Taxonomy" id="56615"/>
    <lineage>
        <taxon>Eukaryota</taxon>
        <taxon>Fungi</taxon>
        <taxon>Dikarya</taxon>
        <taxon>Basidiomycota</taxon>
        <taxon>Pucciniomycotina</taxon>
        <taxon>Pucciniomycetes</taxon>
        <taxon>Pucciniales</taxon>
        <taxon>Pucciniaceae</taxon>
        <taxon>Puccinia</taxon>
    </lineage>
</organism>
<reference evidence="2 3" key="1">
    <citation type="submission" date="2019-05" db="EMBL/GenBank/DDBJ databases">
        <title>Emergence of the Ug99 lineage of the wheat stem rust pathogen through somatic hybridization.</title>
        <authorList>
            <person name="Li F."/>
            <person name="Upadhyaya N.M."/>
            <person name="Sperschneider J."/>
            <person name="Matny O."/>
            <person name="Nguyen-Phuc H."/>
            <person name="Mago R."/>
            <person name="Raley C."/>
            <person name="Miller M.E."/>
            <person name="Silverstein K.A.T."/>
            <person name="Henningsen E."/>
            <person name="Hirsch C.D."/>
            <person name="Visser B."/>
            <person name="Pretorius Z.A."/>
            <person name="Steffenson B.J."/>
            <person name="Schwessinger B."/>
            <person name="Dodds P.N."/>
            <person name="Figueroa M."/>
        </authorList>
    </citation>
    <scope>NUCLEOTIDE SEQUENCE [LARGE SCALE GENOMIC DNA]</scope>
    <source>
        <strain evidence="2">21-0</strain>
    </source>
</reference>
<proteinExistence type="predicted"/>
<accession>A0A5B0PN25</accession>
<evidence type="ECO:0000313" key="3">
    <source>
        <dbReference type="Proteomes" id="UP000324748"/>
    </source>
</evidence>
<gene>
    <name evidence="2" type="ORF">PGT21_035769</name>
</gene>
<name>A0A5B0PN25_PUCGR</name>
<dbReference type="EMBL" id="VSWC01000053">
    <property type="protein sequence ID" value="KAA1102080.1"/>
    <property type="molecule type" value="Genomic_DNA"/>
</dbReference>
<evidence type="ECO:0000256" key="1">
    <source>
        <dbReference type="SAM" id="SignalP"/>
    </source>
</evidence>
<keyword evidence="1" id="KW-0732">Signal</keyword>
<dbReference type="Proteomes" id="UP000324748">
    <property type="component" value="Unassembled WGS sequence"/>
</dbReference>
<protein>
    <submittedName>
        <fullName evidence="2">Uncharacterized protein</fullName>
    </submittedName>
</protein>